<dbReference type="CDD" id="cd04301">
    <property type="entry name" value="NAT_SF"/>
    <property type="match status" value="1"/>
</dbReference>
<dbReference type="OMA" id="VMNVMIR"/>
<organism evidence="3 4">
    <name type="scientific">Neolecta irregularis (strain DAH-3)</name>
    <dbReference type="NCBI Taxonomy" id="1198029"/>
    <lineage>
        <taxon>Eukaryota</taxon>
        <taxon>Fungi</taxon>
        <taxon>Dikarya</taxon>
        <taxon>Ascomycota</taxon>
        <taxon>Taphrinomycotina</taxon>
        <taxon>Neolectales</taxon>
        <taxon>Neolectaceae</taxon>
        <taxon>Neolecta</taxon>
    </lineage>
</organism>
<dbReference type="InterPro" id="IPR052523">
    <property type="entry name" value="Trichothecene_AcTrans"/>
</dbReference>
<evidence type="ECO:0000259" key="2">
    <source>
        <dbReference type="Pfam" id="PF13508"/>
    </source>
</evidence>
<comment type="caution">
    <text evidence="3">The sequence shown here is derived from an EMBL/GenBank/DDBJ whole genome shotgun (WGS) entry which is preliminary data.</text>
</comment>
<accession>A0A1U7LK55</accession>
<dbReference type="PANTHER" id="PTHR42791">
    <property type="entry name" value="GNAT FAMILY ACETYLTRANSFERASE"/>
    <property type="match status" value="1"/>
</dbReference>
<proteinExistence type="predicted"/>
<dbReference type="SUPFAM" id="SSF55729">
    <property type="entry name" value="Acyl-CoA N-acyltransferases (Nat)"/>
    <property type="match status" value="1"/>
</dbReference>
<dbReference type="STRING" id="1198029.A0A1U7LK55"/>
<dbReference type="Pfam" id="PF13508">
    <property type="entry name" value="Acetyltransf_7"/>
    <property type="match status" value="1"/>
</dbReference>
<feature type="domain" description="N-acetyltransferase" evidence="2">
    <location>
        <begin position="131"/>
        <end position="188"/>
    </location>
</feature>
<reference evidence="3 4" key="1">
    <citation type="submission" date="2016-04" db="EMBL/GenBank/DDBJ databases">
        <title>Evolutionary innovation and constraint leading to complex multicellularity in the Ascomycota.</title>
        <authorList>
            <person name="Cisse O."/>
            <person name="Nguyen A."/>
            <person name="Hewitt D.A."/>
            <person name="Jedd G."/>
            <person name="Stajich J.E."/>
        </authorList>
    </citation>
    <scope>NUCLEOTIDE SEQUENCE [LARGE SCALE GENOMIC DNA]</scope>
    <source>
        <strain evidence="3 4">DAH-3</strain>
    </source>
</reference>
<dbReference type="InterPro" id="IPR016181">
    <property type="entry name" value="Acyl_CoA_acyltransferase"/>
</dbReference>
<dbReference type="InterPro" id="IPR000182">
    <property type="entry name" value="GNAT_dom"/>
</dbReference>
<dbReference type="EMBL" id="LXFE01002348">
    <property type="protein sequence ID" value="OLL23046.1"/>
    <property type="molecule type" value="Genomic_DNA"/>
</dbReference>
<dbReference type="Gene3D" id="3.40.630.30">
    <property type="match status" value="1"/>
</dbReference>
<name>A0A1U7LK55_NEOID</name>
<dbReference type="GO" id="GO:0016747">
    <property type="term" value="F:acyltransferase activity, transferring groups other than amino-acyl groups"/>
    <property type="evidence" value="ECO:0007669"/>
    <property type="project" value="InterPro"/>
</dbReference>
<dbReference type="OrthoDB" id="410198at2759"/>
<feature type="region of interest" description="Disordered" evidence="1">
    <location>
        <begin position="206"/>
        <end position="230"/>
    </location>
</feature>
<evidence type="ECO:0000313" key="4">
    <source>
        <dbReference type="Proteomes" id="UP000186594"/>
    </source>
</evidence>
<dbReference type="Proteomes" id="UP000186594">
    <property type="component" value="Unassembled WGS sequence"/>
</dbReference>
<evidence type="ECO:0000256" key="1">
    <source>
        <dbReference type="SAM" id="MobiDB-lite"/>
    </source>
</evidence>
<protein>
    <submittedName>
        <fullName evidence="3">Putative N-acetyltransferase</fullName>
    </submittedName>
</protein>
<dbReference type="AlphaFoldDB" id="A0A1U7LK55"/>
<keyword evidence="3" id="KW-0808">Transferase</keyword>
<keyword evidence="4" id="KW-1185">Reference proteome</keyword>
<sequence length="230" mass="26236">MQPQRVSFCDCSRAAATLAAAFNDDPASRYLFGHPHISTSEETFRKLHADFMEYTVYAHLLHGQVWQIDDFAGVSLWMPPGKSTDSLTTLFMSGYWRLYYKLSRKGRIRLFDEFFPLLFATKKLILGDYDQNSWYLVYLGTLPSARGKGYARKLIECASRQADAAGVPCYLESSHPQNRNIYERFDFVYRDTIYLQGDVEGPKATGSGHPLELMSTNPKSALDLNRESKI</sequence>
<evidence type="ECO:0000313" key="3">
    <source>
        <dbReference type="EMBL" id="OLL23046.1"/>
    </source>
</evidence>
<dbReference type="PANTHER" id="PTHR42791:SF1">
    <property type="entry name" value="N-ACETYLTRANSFERASE DOMAIN-CONTAINING PROTEIN"/>
    <property type="match status" value="1"/>
</dbReference>
<gene>
    <name evidence="3" type="ORF">NEOLI_001285</name>
</gene>